<gene>
    <name evidence="1" type="ORF">Pfra01_001902100</name>
</gene>
<name>A0A9W6XWR9_9STRA</name>
<dbReference type="EMBL" id="BSXT01002409">
    <property type="protein sequence ID" value="GMF48799.1"/>
    <property type="molecule type" value="Genomic_DNA"/>
</dbReference>
<evidence type="ECO:0000313" key="2">
    <source>
        <dbReference type="Proteomes" id="UP001165121"/>
    </source>
</evidence>
<sequence length="121" mass="13871">MWCKLRNLKMVVVLFRPQAHQIPMESGVAHVFTELGLNLLVNYPEILFNKTQKNVLTVSHQLEDPHHVFLLTDSKNKQIEHSWGLISARLAGIDSRIPSTQLLRDSWGLESDRSGRCRTRG</sequence>
<dbReference type="AlphaFoldDB" id="A0A9W6XWR9"/>
<comment type="caution">
    <text evidence="1">The sequence shown here is derived from an EMBL/GenBank/DDBJ whole genome shotgun (WGS) entry which is preliminary data.</text>
</comment>
<protein>
    <submittedName>
        <fullName evidence="1">Unnamed protein product</fullName>
    </submittedName>
</protein>
<reference evidence="1" key="1">
    <citation type="submission" date="2023-04" db="EMBL/GenBank/DDBJ databases">
        <title>Phytophthora fragariaefolia NBRC 109709.</title>
        <authorList>
            <person name="Ichikawa N."/>
            <person name="Sato H."/>
            <person name="Tonouchi N."/>
        </authorList>
    </citation>
    <scope>NUCLEOTIDE SEQUENCE</scope>
    <source>
        <strain evidence="1">NBRC 109709</strain>
    </source>
</reference>
<organism evidence="1 2">
    <name type="scientific">Phytophthora fragariaefolia</name>
    <dbReference type="NCBI Taxonomy" id="1490495"/>
    <lineage>
        <taxon>Eukaryota</taxon>
        <taxon>Sar</taxon>
        <taxon>Stramenopiles</taxon>
        <taxon>Oomycota</taxon>
        <taxon>Peronosporomycetes</taxon>
        <taxon>Peronosporales</taxon>
        <taxon>Peronosporaceae</taxon>
        <taxon>Phytophthora</taxon>
    </lineage>
</organism>
<keyword evidence="2" id="KW-1185">Reference proteome</keyword>
<dbReference type="Proteomes" id="UP001165121">
    <property type="component" value="Unassembled WGS sequence"/>
</dbReference>
<accession>A0A9W6XWR9</accession>
<proteinExistence type="predicted"/>
<evidence type="ECO:0000313" key="1">
    <source>
        <dbReference type="EMBL" id="GMF48799.1"/>
    </source>
</evidence>